<dbReference type="Proteomes" id="UP000008907">
    <property type="component" value="Chromosome"/>
</dbReference>
<evidence type="ECO:0000313" key="4">
    <source>
        <dbReference type="Proteomes" id="UP000008907"/>
    </source>
</evidence>
<dbReference type="AlphaFoldDB" id="A0A7U4E9K0"/>
<dbReference type="Pfam" id="PF03382">
    <property type="entry name" value="DUF285"/>
    <property type="match status" value="2"/>
</dbReference>
<accession>A0A7U4E9K0</accession>
<reference evidence="3 4" key="1">
    <citation type="journal article" date="2011" name="J. Bacteriol.">
        <title>Genome Sequence of Mycoplasma putrefaciens Type Strain KS1.</title>
        <authorList>
            <person name="Calcutt M.J."/>
            <person name="Foecking M.F."/>
        </authorList>
    </citation>
    <scope>NUCLEOTIDE SEQUENCE [LARGE SCALE GENOMIC DNA]</scope>
    <source>
        <strain evidence="4">ATCC 15718 / NCTC 10155 / C30 KS-1 / KS-1</strain>
    </source>
</reference>
<gene>
    <name evidence="3" type="ordered locus">MPUT_0363</name>
</gene>
<keyword evidence="2" id="KW-0812">Transmembrane</keyword>
<keyword evidence="2" id="KW-1133">Transmembrane helix</keyword>
<feature type="compositionally biased region" description="Basic and acidic residues" evidence="1">
    <location>
        <begin position="43"/>
        <end position="52"/>
    </location>
</feature>
<dbReference type="KEGG" id="mpf:MPUT_0363"/>
<dbReference type="InterPro" id="IPR011889">
    <property type="entry name" value="Liste_lipo_26"/>
</dbReference>
<dbReference type="RefSeq" id="WP_014035096.1">
    <property type="nucleotide sequence ID" value="NC_015946.1"/>
</dbReference>
<protein>
    <submittedName>
        <fullName evidence="3">PARCEL domain protein</fullName>
    </submittedName>
</protein>
<sequence>MKRIIKEIVFLILTISSLTVIFLVTYNQNKQFKITENVNKVLDDQPQKDTNKNKNYLTDQQNNQDAKPQTRNEQDNQQSQDEGQNIYEMTEHEKQEIKNELEIDQNFEKIAQQLEKYQTQATLDLINELRSDLSDQQHNKKAVYSSDMTECLEIGYHWNPQTQDIQIDKMPITIKKVPDYLPWQISSLFEAFEGNVNEKISGLEKWNTYYITDMQSTFKNTLKFNGDIRHWNTSNVRNMKGTFSFAYKFNQPIGNWDVANVITMSEMFYRAKSFNQDLSRWNVKKVNSLSQTFAFAFSFNKPLNWKDKVSNVLYMDNLFYNAWVFNQDLSEWDTSNVIDMSGMFNNALAFNNAGKPLITKPVYKQDGASYRSWVITKVKKINGMFIDTKSFTQDLGKWTFNLKKPTNINFFTNLDQIKKRPPKWID</sequence>
<dbReference type="EMBL" id="CP003021">
    <property type="protein sequence ID" value="AEM68740.1"/>
    <property type="molecule type" value="Genomic_DNA"/>
</dbReference>
<evidence type="ECO:0000256" key="1">
    <source>
        <dbReference type="SAM" id="MobiDB-lite"/>
    </source>
</evidence>
<feature type="region of interest" description="Disordered" evidence="1">
    <location>
        <begin position="43"/>
        <end position="81"/>
    </location>
</feature>
<proteinExistence type="predicted"/>
<evidence type="ECO:0000313" key="3">
    <source>
        <dbReference type="EMBL" id="AEM68740.1"/>
    </source>
</evidence>
<organism evidence="3 4">
    <name type="scientific">Mycoplasma putrefaciens (strain ATCC 15718 / NCTC 10155 / C30 KS-1 / KS-1)</name>
    <dbReference type="NCBI Taxonomy" id="743965"/>
    <lineage>
        <taxon>Bacteria</taxon>
        <taxon>Bacillati</taxon>
        <taxon>Mycoplasmatota</taxon>
        <taxon>Mollicutes</taxon>
        <taxon>Mycoplasmataceae</taxon>
        <taxon>Mycoplasma</taxon>
    </lineage>
</organism>
<dbReference type="InterPro" id="IPR005046">
    <property type="entry name" value="DUF285"/>
</dbReference>
<feature type="compositionally biased region" description="Polar residues" evidence="1">
    <location>
        <begin position="53"/>
        <end position="67"/>
    </location>
</feature>
<feature type="transmembrane region" description="Helical" evidence="2">
    <location>
        <begin position="7"/>
        <end position="26"/>
    </location>
</feature>
<name>A0A7U4E9K0_MYCPK</name>
<evidence type="ECO:0000256" key="2">
    <source>
        <dbReference type="SAM" id="Phobius"/>
    </source>
</evidence>
<keyword evidence="2" id="KW-0472">Membrane</keyword>
<dbReference type="NCBIfam" id="TIGR02167">
    <property type="entry name" value="Liste_lipo_26"/>
    <property type="match status" value="3"/>
</dbReference>